<dbReference type="InterPro" id="IPR003018">
    <property type="entry name" value="GAF"/>
</dbReference>
<dbReference type="InterPro" id="IPR029016">
    <property type="entry name" value="GAF-like_dom_sf"/>
</dbReference>
<name>A0A3N6WN90_9ACTN</name>
<comment type="caution">
    <text evidence="5">The sequence shown here is derived from an EMBL/GenBank/DDBJ whole genome shotgun (WGS) entry which is preliminary data.</text>
</comment>
<keyword evidence="6" id="KW-1185">Reference proteome</keyword>
<keyword evidence="2" id="KW-0804">Transcription</keyword>
<proteinExistence type="predicted"/>
<reference evidence="5 6" key="1">
    <citation type="submission" date="2018-11" db="EMBL/GenBank/DDBJ databases">
        <authorList>
            <person name="Li F."/>
        </authorList>
    </citation>
    <scope>NUCLEOTIDE SEQUENCE [LARGE SCALE GENOMIC DNA]</scope>
    <source>
        <strain evidence="5 6">YS17T</strain>
    </source>
</reference>
<dbReference type="RefSeq" id="WP_124236024.1">
    <property type="nucleotide sequence ID" value="NZ_JBHUFI010000001.1"/>
</dbReference>
<dbReference type="Pfam" id="PF01590">
    <property type="entry name" value="GAF"/>
    <property type="match status" value="1"/>
</dbReference>
<organism evidence="5 6">
    <name type="scientific">Aeromicrobium camelliae</name>
    <dbReference type="NCBI Taxonomy" id="1538144"/>
    <lineage>
        <taxon>Bacteria</taxon>
        <taxon>Bacillati</taxon>
        <taxon>Actinomycetota</taxon>
        <taxon>Actinomycetes</taxon>
        <taxon>Propionibacteriales</taxon>
        <taxon>Nocardioidaceae</taxon>
        <taxon>Aeromicrobium</taxon>
    </lineage>
</organism>
<accession>A0A3N6WN90</accession>
<dbReference type="PROSITE" id="PS50921">
    <property type="entry name" value="ANTAR"/>
    <property type="match status" value="1"/>
</dbReference>
<evidence type="ECO:0000259" key="4">
    <source>
        <dbReference type="PROSITE" id="PS50921"/>
    </source>
</evidence>
<dbReference type="Gene3D" id="3.30.450.40">
    <property type="match status" value="1"/>
</dbReference>
<evidence type="ECO:0000313" key="5">
    <source>
        <dbReference type="EMBL" id="RQN09016.1"/>
    </source>
</evidence>
<dbReference type="GO" id="GO:0003723">
    <property type="term" value="F:RNA binding"/>
    <property type="evidence" value="ECO:0007669"/>
    <property type="project" value="InterPro"/>
</dbReference>
<sequence>MPSPRSAATTPACCWSTPARGWRRPPPPRSGCGRPTSSSSPTTRARASTHSRAGAFTSRMTSAVSDDISVDERWPAWGPAVAELGIRSVVSVRLETPERRYGSRNLFSEHPKAFDDDDLAVAAIFARHASVAVASAQSEEGLRIAIDARKLIGQAQGILMERFDIDADRAFDVLRRYSQHHNRKLREVAEWVVTYRRTPLSEFPPDA</sequence>
<protein>
    <submittedName>
        <fullName evidence="5">ANTAR domain-containing protein</fullName>
    </submittedName>
</protein>
<keyword evidence="1" id="KW-0805">Transcription regulation</keyword>
<dbReference type="InterPro" id="IPR036388">
    <property type="entry name" value="WH-like_DNA-bd_sf"/>
</dbReference>
<dbReference type="AlphaFoldDB" id="A0A3N6WN90"/>
<dbReference type="Gene3D" id="1.10.10.10">
    <property type="entry name" value="Winged helix-like DNA-binding domain superfamily/Winged helix DNA-binding domain"/>
    <property type="match status" value="1"/>
</dbReference>
<feature type="compositionally biased region" description="Low complexity" evidence="3">
    <location>
        <begin position="30"/>
        <end position="55"/>
    </location>
</feature>
<gene>
    <name evidence="5" type="ORF">EHW97_04790</name>
</gene>
<dbReference type="Proteomes" id="UP000275225">
    <property type="component" value="Unassembled WGS sequence"/>
</dbReference>
<dbReference type="OrthoDB" id="7466251at2"/>
<dbReference type="SUPFAM" id="SSF55781">
    <property type="entry name" value="GAF domain-like"/>
    <property type="match status" value="1"/>
</dbReference>
<evidence type="ECO:0000256" key="1">
    <source>
        <dbReference type="ARBA" id="ARBA00023015"/>
    </source>
</evidence>
<dbReference type="SMART" id="SM01012">
    <property type="entry name" value="ANTAR"/>
    <property type="match status" value="1"/>
</dbReference>
<evidence type="ECO:0000256" key="3">
    <source>
        <dbReference type="SAM" id="MobiDB-lite"/>
    </source>
</evidence>
<dbReference type="EMBL" id="RQJX01000004">
    <property type="protein sequence ID" value="RQN09016.1"/>
    <property type="molecule type" value="Genomic_DNA"/>
</dbReference>
<evidence type="ECO:0000256" key="2">
    <source>
        <dbReference type="ARBA" id="ARBA00023163"/>
    </source>
</evidence>
<feature type="region of interest" description="Disordered" evidence="3">
    <location>
        <begin position="1"/>
        <end position="58"/>
    </location>
</feature>
<feature type="domain" description="ANTAR" evidence="4">
    <location>
        <begin position="132"/>
        <end position="193"/>
    </location>
</feature>
<dbReference type="InterPro" id="IPR005561">
    <property type="entry name" value="ANTAR"/>
</dbReference>
<evidence type="ECO:0000313" key="6">
    <source>
        <dbReference type="Proteomes" id="UP000275225"/>
    </source>
</evidence>
<dbReference type="Pfam" id="PF03861">
    <property type="entry name" value="ANTAR"/>
    <property type="match status" value="1"/>
</dbReference>